<protein>
    <submittedName>
        <fullName evidence="1">Uncharacterized protein</fullName>
    </submittedName>
</protein>
<keyword evidence="2" id="KW-1185">Reference proteome</keyword>
<accession>A0ABS4TY82</accession>
<evidence type="ECO:0000313" key="1">
    <source>
        <dbReference type="EMBL" id="MBP2329332.1"/>
    </source>
</evidence>
<dbReference type="EMBL" id="JAGINW010000001">
    <property type="protein sequence ID" value="MBP2329332.1"/>
    <property type="molecule type" value="Genomic_DNA"/>
</dbReference>
<comment type="caution">
    <text evidence="1">The sequence shown here is derived from an EMBL/GenBank/DDBJ whole genome shotgun (WGS) entry which is preliminary data.</text>
</comment>
<proteinExistence type="predicted"/>
<reference evidence="1 2" key="1">
    <citation type="submission" date="2021-03" db="EMBL/GenBank/DDBJ databases">
        <title>Sequencing the genomes of 1000 actinobacteria strains.</title>
        <authorList>
            <person name="Klenk H.-P."/>
        </authorList>
    </citation>
    <scope>NUCLEOTIDE SEQUENCE [LARGE SCALE GENOMIC DNA]</scope>
    <source>
        <strain evidence="1 2">DSM 46670</strain>
    </source>
</reference>
<organism evidence="1 2">
    <name type="scientific">Kibdelosporangium banguiense</name>
    <dbReference type="NCBI Taxonomy" id="1365924"/>
    <lineage>
        <taxon>Bacteria</taxon>
        <taxon>Bacillati</taxon>
        <taxon>Actinomycetota</taxon>
        <taxon>Actinomycetes</taxon>
        <taxon>Pseudonocardiales</taxon>
        <taxon>Pseudonocardiaceae</taxon>
        <taxon>Kibdelosporangium</taxon>
    </lineage>
</organism>
<name>A0ABS4TY82_9PSEU</name>
<evidence type="ECO:0000313" key="2">
    <source>
        <dbReference type="Proteomes" id="UP001519332"/>
    </source>
</evidence>
<dbReference type="Proteomes" id="UP001519332">
    <property type="component" value="Unassembled WGS sequence"/>
</dbReference>
<gene>
    <name evidence="1" type="ORF">JOF56_009717</name>
</gene>
<sequence length="49" mass="5226">MFLHAFLEGVLAAQHVLEDGHLVPEPAAIRHDLQNPVGADNCVRPGQAA</sequence>